<feature type="non-terminal residue" evidence="1">
    <location>
        <position position="1"/>
    </location>
</feature>
<name>A0ACB6QLG8_9PLEO</name>
<dbReference type="Proteomes" id="UP000799755">
    <property type="component" value="Unassembled WGS sequence"/>
</dbReference>
<dbReference type="EMBL" id="MU003519">
    <property type="protein sequence ID" value="KAF2467717.1"/>
    <property type="molecule type" value="Genomic_DNA"/>
</dbReference>
<gene>
    <name evidence="1" type="ORF">BDR25DRAFT_233975</name>
</gene>
<sequence>IQQAALQVCCSSLVFAPAMSVAKRKFTSHDCKTLVSASSDTTVKLWDANTGAVQQTLEGHLKAVMMVAFSPDSKVLASASHDKTVKLWDANTSAELQALEDYLKALIMVDFSPDGKVLASASLDTTITPTDDMVQTFQSSADPRVILFSNDGTFLETQQGIMRVPSFFPSEATYTPNLISEISLREEGLT</sequence>
<keyword evidence="2" id="KW-1185">Reference proteome</keyword>
<organism evidence="1 2">
    <name type="scientific">Lindgomyces ingoldianus</name>
    <dbReference type="NCBI Taxonomy" id="673940"/>
    <lineage>
        <taxon>Eukaryota</taxon>
        <taxon>Fungi</taxon>
        <taxon>Dikarya</taxon>
        <taxon>Ascomycota</taxon>
        <taxon>Pezizomycotina</taxon>
        <taxon>Dothideomycetes</taxon>
        <taxon>Pleosporomycetidae</taxon>
        <taxon>Pleosporales</taxon>
        <taxon>Lindgomycetaceae</taxon>
        <taxon>Lindgomyces</taxon>
    </lineage>
</organism>
<comment type="caution">
    <text evidence="1">The sequence shown here is derived from an EMBL/GenBank/DDBJ whole genome shotgun (WGS) entry which is preliminary data.</text>
</comment>
<evidence type="ECO:0000313" key="2">
    <source>
        <dbReference type="Proteomes" id="UP000799755"/>
    </source>
</evidence>
<proteinExistence type="predicted"/>
<protein>
    <submittedName>
        <fullName evidence="1">WD40 repeat-like protein</fullName>
    </submittedName>
</protein>
<accession>A0ACB6QLG8</accession>
<reference evidence="1" key="1">
    <citation type="journal article" date="2020" name="Stud. Mycol.">
        <title>101 Dothideomycetes genomes: a test case for predicting lifestyles and emergence of pathogens.</title>
        <authorList>
            <person name="Haridas S."/>
            <person name="Albert R."/>
            <person name="Binder M."/>
            <person name="Bloem J."/>
            <person name="Labutti K."/>
            <person name="Salamov A."/>
            <person name="Andreopoulos B."/>
            <person name="Baker S."/>
            <person name="Barry K."/>
            <person name="Bills G."/>
            <person name="Bluhm B."/>
            <person name="Cannon C."/>
            <person name="Castanera R."/>
            <person name="Culley D."/>
            <person name="Daum C."/>
            <person name="Ezra D."/>
            <person name="Gonzalez J."/>
            <person name="Henrissat B."/>
            <person name="Kuo A."/>
            <person name="Liang C."/>
            <person name="Lipzen A."/>
            <person name="Lutzoni F."/>
            <person name="Magnuson J."/>
            <person name="Mondo S."/>
            <person name="Nolan M."/>
            <person name="Ohm R."/>
            <person name="Pangilinan J."/>
            <person name="Park H.-J."/>
            <person name="Ramirez L."/>
            <person name="Alfaro M."/>
            <person name="Sun H."/>
            <person name="Tritt A."/>
            <person name="Yoshinaga Y."/>
            <person name="Zwiers L.-H."/>
            <person name="Turgeon B."/>
            <person name="Goodwin S."/>
            <person name="Spatafora J."/>
            <person name="Crous P."/>
            <person name="Grigoriev I."/>
        </authorList>
    </citation>
    <scope>NUCLEOTIDE SEQUENCE</scope>
    <source>
        <strain evidence="1">ATCC 200398</strain>
    </source>
</reference>
<evidence type="ECO:0000313" key="1">
    <source>
        <dbReference type="EMBL" id="KAF2467717.1"/>
    </source>
</evidence>